<sequence>MEEAMVEERDKKLRLREKPKLCVMIMTANMSPQALCLVSFSRKLLYSFPGTDTVCPGAIRTRKDHTIKLGSGHCMAKENSRAVTLLDNIYGSLCTN</sequence>
<protein>
    <submittedName>
        <fullName evidence="1">Uncharacterized protein</fullName>
    </submittedName>
</protein>
<organism evidence="1 2">
    <name type="scientific">Psophocarpus tetragonolobus</name>
    <name type="common">Winged bean</name>
    <name type="synonym">Dolichos tetragonolobus</name>
    <dbReference type="NCBI Taxonomy" id="3891"/>
    <lineage>
        <taxon>Eukaryota</taxon>
        <taxon>Viridiplantae</taxon>
        <taxon>Streptophyta</taxon>
        <taxon>Embryophyta</taxon>
        <taxon>Tracheophyta</taxon>
        <taxon>Spermatophyta</taxon>
        <taxon>Magnoliopsida</taxon>
        <taxon>eudicotyledons</taxon>
        <taxon>Gunneridae</taxon>
        <taxon>Pentapetalae</taxon>
        <taxon>rosids</taxon>
        <taxon>fabids</taxon>
        <taxon>Fabales</taxon>
        <taxon>Fabaceae</taxon>
        <taxon>Papilionoideae</taxon>
        <taxon>50 kb inversion clade</taxon>
        <taxon>NPAAA clade</taxon>
        <taxon>indigoferoid/millettioid clade</taxon>
        <taxon>Phaseoleae</taxon>
        <taxon>Psophocarpus</taxon>
    </lineage>
</organism>
<evidence type="ECO:0000313" key="1">
    <source>
        <dbReference type="EMBL" id="KAK7396643.1"/>
    </source>
</evidence>
<dbReference type="EMBL" id="JAYMYS010000004">
    <property type="protein sequence ID" value="KAK7396643.1"/>
    <property type="molecule type" value="Genomic_DNA"/>
</dbReference>
<reference evidence="1 2" key="1">
    <citation type="submission" date="2024-01" db="EMBL/GenBank/DDBJ databases">
        <title>The genomes of 5 underutilized Papilionoideae crops provide insights into root nodulation and disease resistanc.</title>
        <authorList>
            <person name="Jiang F."/>
        </authorList>
    </citation>
    <scope>NUCLEOTIDE SEQUENCE [LARGE SCALE GENOMIC DNA]</scope>
    <source>
        <strain evidence="1">DUOXIRENSHENG_FW03</strain>
        <tissue evidence="1">Leaves</tissue>
    </source>
</reference>
<accession>A0AAN9XLH4</accession>
<comment type="caution">
    <text evidence="1">The sequence shown here is derived from an EMBL/GenBank/DDBJ whole genome shotgun (WGS) entry which is preliminary data.</text>
</comment>
<gene>
    <name evidence="1" type="ORF">VNO78_17791</name>
</gene>
<dbReference type="AlphaFoldDB" id="A0AAN9XLH4"/>
<name>A0AAN9XLH4_PSOTE</name>
<keyword evidence="2" id="KW-1185">Reference proteome</keyword>
<dbReference type="Proteomes" id="UP001386955">
    <property type="component" value="Unassembled WGS sequence"/>
</dbReference>
<proteinExistence type="predicted"/>
<evidence type="ECO:0000313" key="2">
    <source>
        <dbReference type="Proteomes" id="UP001386955"/>
    </source>
</evidence>